<dbReference type="EMBL" id="CYSR01000011">
    <property type="protein sequence ID" value="CUH99286.1"/>
    <property type="molecule type" value="Genomic_DNA"/>
</dbReference>
<dbReference type="AlphaFoldDB" id="A0A0P1H8Q3"/>
<name>A0A0P1H8Q3_9RHOB</name>
<gene>
    <name evidence="1" type="ORF">PHA8399_01402</name>
</gene>
<evidence type="ECO:0000313" key="1">
    <source>
        <dbReference type="EMBL" id="CUH99286.1"/>
    </source>
</evidence>
<accession>A0A0P1H8Q3</accession>
<sequence>MLTAVATFFIRRAEKRIGVSLDYVHHIAQTNFSLLSRYNRVFGFLDPNRHVPAAAYHAARLRGARASDCGTCVEAEINLALAAGLEENLILAIVQADEQSLPPEIASIVRLADAATARREDDPNARSAVIEAYGNAGLIELSFAMNGAAMLPGIKRAMGHATACDLSVMRRLAGNQ</sequence>
<reference evidence="1 2" key="1">
    <citation type="submission" date="2015-09" db="EMBL/GenBank/DDBJ databases">
        <authorList>
            <consortium name="Swine Surveillance"/>
        </authorList>
    </citation>
    <scope>NUCLEOTIDE SEQUENCE [LARGE SCALE GENOMIC DNA]</scope>
    <source>
        <strain evidence="1 2">CECT 8399</strain>
    </source>
</reference>
<dbReference type="InterPro" id="IPR029032">
    <property type="entry name" value="AhpD-like"/>
</dbReference>
<protein>
    <recommendedName>
        <fullName evidence="3">Peroxidase-related enzyme</fullName>
    </recommendedName>
</protein>
<dbReference type="STRING" id="1396826.PHA8399_01402"/>
<evidence type="ECO:0000313" key="2">
    <source>
        <dbReference type="Proteomes" id="UP000051326"/>
    </source>
</evidence>
<evidence type="ECO:0008006" key="3">
    <source>
        <dbReference type="Google" id="ProtNLM"/>
    </source>
</evidence>
<dbReference type="SUPFAM" id="SSF69118">
    <property type="entry name" value="AhpD-like"/>
    <property type="match status" value="1"/>
</dbReference>
<dbReference type="Proteomes" id="UP000051326">
    <property type="component" value="Unassembled WGS sequence"/>
</dbReference>
<organism evidence="1 2">
    <name type="scientific">Leisingera aquaemixtae</name>
    <dbReference type="NCBI Taxonomy" id="1396826"/>
    <lineage>
        <taxon>Bacteria</taxon>
        <taxon>Pseudomonadati</taxon>
        <taxon>Pseudomonadota</taxon>
        <taxon>Alphaproteobacteria</taxon>
        <taxon>Rhodobacterales</taxon>
        <taxon>Roseobacteraceae</taxon>
        <taxon>Leisingera</taxon>
    </lineage>
</organism>
<dbReference type="RefSeq" id="WP_058285438.1">
    <property type="nucleotide sequence ID" value="NZ_CYSR01000011.1"/>
</dbReference>
<proteinExistence type="predicted"/>
<dbReference type="Gene3D" id="1.20.1290.10">
    <property type="entry name" value="AhpD-like"/>
    <property type="match status" value="1"/>
</dbReference>